<dbReference type="PANTHER" id="PTHR21666:SF263">
    <property type="entry name" value="MUREIN HYDROLASE ACTIVATOR NLPD"/>
    <property type="match status" value="1"/>
</dbReference>
<dbReference type="Pfam" id="PF01476">
    <property type="entry name" value="LysM"/>
    <property type="match status" value="1"/>
</dbReference>
<name>E6WQX6_PSEUU</name>
<dbReference type="InterPro" id="IPR050570">
    <property type="entry name" value="Cell_wall_metabolism_enzyme"/>
</dbReference>
<evidence type="ECO:0000256" key="3">
    <source>
        <dbReference type="SAM" id="SignalP"/>
    </source>
</evidence>
<dbReference type="Proteomes" id="UP000008632">
    <property type="component" value="Chromosome"/>
</dbReference>
<dbReference type="GO" id="GO:0032153">
    <property type="term" value="C:cell division site"/>
    <property type="evidence" value="ECO:0007669"/>
    <property type="project" value="TreeGrafter"/>
</dbReference>
<evidence type="ECO:0000313" key="6">
    <source>
        <dbReference type="Proteomes" id="UP000008632"/>
    </source>
</evidence>
<feature type="region of interest" description="Disordered" evidence="2">
    <location>
        <begin position="99"/>
        <end position="153"/>
    </location>
</feature>
<keyword evidence="3" id="KW-0732">Signal</keyword>
<dbReference type="EMBL" id="CP002446">
    <property type="protein sequence ID" value="ADV26648.1"/>
    <property type="molecule type" value="Genomic_DNA"/>
</dbReference>
<dbReference type="KEGG" id="psu:Psesu_0795"/>
<gene>
    <name evidence="5" type="ordered locus">Psesu_0795</name>
</gene>
<keyword evidence="6" id="KW-1185">Reference proteome</keyword>
<dbReference type="GO" id="GO:0009279">
    <property type="term" value="C:cell outer membrane"/>
    <property type="evidence" value="ECO:0007669"/>
    <property type="project" value="TreeGrafter"/>
</dbReference>
<dbReference type="InterPro" id="IPR018392">
    <property type="entry name" value="LysM"/>
</dbReference>
<dbReference type="PROSITE" id="PS51257">
    <property type="entry name" value="PROKAR_LIPOPROTEIN"/>
    <property type="match status" value="1"/>
</dbReference>
<comment type="similarity">
    <text evidence="1">Belongs to the E.coli NlpD/Haemophilus LppB family.</text>
</comment>
<dbReference type="SUPFAM" id="SSF51261">
    <property type="entry name" value="Duplicated hybrid motif"/>
    <property type="match status" value="1"/>
</dbReference>
<reference evidence="5 6" key="1">
    <citation type="submission" date="2011-01" db="EMBL/GenBank/DDBJ databases">
        <title>Complete sequence of Pseudoxanthomonas suwonensis 11-1.</title>
        <authorList>
            <consortium name="US DOE Joint Genome Institute"/>
            <person name="Lucas S."/>
            <person name="Copeland A."/>
            <person name="Lapidus A."/>
            <person name="Cheng J.-F."/>
            <person name="Goodwin L."/>
            <person name="Pitluck S."/>
            <person name="Teshima H."/>
            <person name="Detter J.C."/>
            <person name="Han C."/>
            <person name="Tapia R."/>
            <person name="Land M."/>
            <person name="Hauser L."/>
            <person name="Kyrpides N."/>
            <person name="Ivanova N."/>
            <person name="Ovchinnikova G."/>
            <person name="Siebers A.K."/>
            <person name="Allgaier M."/>
            <person name="Thelen M.P."/>
            <person name="Hugenholtz P."/>
            <person name="Gladden J."/>
            <person name="Woyke T."/>
        </authorList>
    </citation>
    <scope>NUCLEOTIDE SEQUENCE [LARGE SCALE GENOMIC DNA]</scope>
    <source>
        <strain evidence="6">11-1</strain>
    </source>
</reference>
<dbReference type="eggNOG" id="COG4942">
    <property type="taxonomic scope" value="Bacteria"/>
</dbReference>
<evidence type="ECO:0000256" key="1">
    <source>
        <dbReference type="ARBA" id="ARBA00038420"/>
    </source>
</evidence>
<feature type="compositionally biased region" description="Low complexity" evidence="2">
    <location>
        <begin position="126"/>
        <end position="153"/>
    </location>
</feature>
<accession>E6WQX6</accession>
<evidence type="ECO:0000313" key="5">
    <source>
        <dbReference type="EMBL" id="ADV26648.1"/>
    </source>
</evidence>
<dbReference type="CDD" id="cd00118">
    <property type="entry name" value="LysM"/>
    <property type="match status" value="1"/>
</dbReference>
<feature type="domain" description="LysM" evidence="4">
    <location>
        <begin position="54"/>
        <end position="98"/>
    </location>
</feature>
<evidence type="ECO:0000259" key="4">
    <source>
        <dbReference type="PROSITE" id="PS51782"/>
    </source>
</evidence>
<feature type="signal peptide" evidence="3">
    <location>
        <begin position="1"/>
        <end position="26"/>
    </location>
</feature>
<dbReference type="InterPro" id="IPR016047">
    <property type="entry name" value="M23ase_b-sheet_dom"/>
</dbReference>
<organism evidence="5 6">
    <name type="scientific">Pseudoxanthomonas suwonensis (strain 11-1)</name>
    <dbReference type="NCBI Taxonomy" id="743721"/>
    <lineage>
        <taxon>Bacteria</taxon>
        <taxon>Pseudomonadati</taxon>
        <taxon>Pseudomonadota</taxon>
        <taxon>Gammaproteobacteria</taxon>
        <taxon>Lysobacterales</taxon>
        <taxon>Lysobacteraceae</taxon>
        <taxon>Pseudoxanthomonas</taxon>
    </lineage>
</organism>
<feature type="compositionally biased region" description="Low complexity" evidence="2">
    <location>
        <begin position="33"/>
        <end position="48"/>
    </location>
</feature>
<dbReference type="GO" id="GO:0004222">
    <property type="term" value="F:metalloendopeptidase activity"/>
    <property type="evidence" value="ECO:0007669"/>
    <property type="project" value="TreeGrafter"/>
</dbReference>
<dbReference type="InterPro" id="IPR036779">
    <property type="entry name" value="LysM_dom_sf"/>
</dbReference>
<feature type="compositionally biased region" description="Low complexity" evidence="2">
    <location>
        <begin position="99"/>
        <end position="111"/>
    </location>
</feature>
<dbReference type="Gene3D" id="2.70.70.10">
    <property type="entry name" value="Glucose Permease (Domain IIA)"/>
    <property type="match status" value="1"/>
</dbReference>
<feature type="chain" id="PRO_5003212354" evidence="3">
    <location>
        <begin position="27"/>
        <end position="278"/>
    </location>
</feature>
<dbReference type="Pfam" id="PF01551">
    <property type="entry name" value="Peptidase_M23"/>
    <property type="match status" value="1"/>
</dbReference>
<dbReference type="AlphaFoldDB" id="E6WQX6"/>
<evidence type="ECO:0000256" key="2">
    <source>
        <dbReference type="SAM" id="MobiDB-lite"/>
    </source>
</evidence>
<dbReference type="eggNOG" id="COG1388">
    <property type="taxonomic scope" value="Bacteria"/>
</dbReference>
<sequence>MIPEGRSPSWRLLAALALMAMLAACGKSTVVRSPAAGSGTSGTSAAPSQGQPGASVVVQRGDTLYSIARRNNVTVADMARWNRLSAPYTIYPGQRLALGASSGSTASSGTSKPPAKGTTTIATGKPATPASSTGTTAGTTTTAPAPRPAAAPVASGIRWQWPAQGVTLSTYVEGNATRQGIDIGGSSGQAVNAAADGVVVYSGAGLVGYGELIIVKHNEQWLSAYGHNRKRLVSEGQAVKAGQQIAEMGRTGTDREKLHFEIRYNGKPVDPLLYLPKK</sequence>
<dbReference type="PROSITE" id="PS51782">
    <property type="entry name" value="LYSM"/>
    <property type="match status" value="1"/>
</dbReference>
<dbReference type="PANTHER" id="PTHR21666">
    <property type="entry name" value="PEPTIDASE-RELATED"/>
    <property type="match status" value="1"/>
</dbReference>
<dbReference type="SMART" id="SM00257">
    <property type="entry name" value="LysM"/>
    <property type="match status" value="1"/>
</dbReference>
<dbReference type="OrthoDB" id="9795421at2"/>
<protein>
    <submittedName>
        <fullName evidence="5">Peptidase M23</fullName>
    </submittedName>
</protein>
<dbReference type="Gene3D" id="3.10.350.10">
    <property type="entry name" value="LysM domain"/>
    <property type="match status" value="1"/>
</dbReference>
<dbReference type="HOGENOM" id="CLU_029425_0_3_6"/>
<feature type="region of interest" description="Disordered" evidence="2">
    <location>
        <begin position="32"/>
        <end position="55"/>
    </location>
</feature>
<proteinExistence type="inferred from homology"/>
<dbReference type="InterPro" id="IPR011055">
    <property type="entry name" value="Dup_hybrid_motif"/>
</dbReference>
<dbReference type="STRING" id="743721.Psesu_0795"/>
<dbReference type="CDD" id="cd12797">
    <property type="entry name" value="M23_peptidase"/>
    <property type="match status" value="1"/>
</dbReference>